<dbReference type="PANTHER" id="PTHR34990">
    <property type="entry name" value="UDP-2,3-DIACYLGLUCOSAMINE HYDROLASE-RELATED"/>
    <property type="match status" value="1"/>
</dbReference>
<reference evidence="7 8" key="1">
    <citation type="submission" date="2019-05" db="EMBL/GenBank/DDBJ databases">
        <title>Hymenobacter edaphi sp. nov., isolated from abandoned arsenic-contaminated farmland soil.</title>
        <authorList>
            <person name="Nie L."/>
        </authorList>
    </citation>
    <scope>NUCLEOTIDE SEQUENCE [LARGE SCALE GENOMIC DNA]</scope>
    <source>
        <strain evidence="7 8">1-3-3-8</strain>
    </source>
</reference>
<dbReference type="PANTHER" id="PTHR34990:SF2">
    <property type="entry name" value="BLL8164 PROTEIN"/>
    <property type="match status" value="1"/>
</dbReference>
<dbReference type="GO" id="GO:0016020">
    <property type="term" value="C:membrane"/>
    <property type="evidence" value="ECO:0007669"/>
    <property type="project" value="GOC"/>
</dbReference>
<accession>A0A5R8WTJ5</accession>
<proteinExistence type="predicted"/>
<dbReference type="Gene3D" id="3.60.21.10">
    <property type="match status" value="1"/>
</dbReference>
<dbReference type="GO" id="GO:0009245">
    <property type="term" value="P:lipid A biosynthetic process"/>
    <property type="evidence" value="ECO:0007669"/>
    <property type="project" value="TreeGrafter"/>
</dbReference>
<evidence type="ECO:0000313" key="7">
    <source>
        <dbReference type="EMBL" id="TLM94189.1"/>
    </source>
</evidence>
<dbReference type="InterPro" id="IPR029052">
    <property type="entry name" value="Metallo-depent_PP-like"/>
</dbReference>
<dbReference type="InterPro" id="IPR004843">
    <property type="entry name" value="Calcineurin-like_PHP"/>
</dbReference>
<evidence type="ECO:0000256" key="4">
    <source>
        <dbReference type="ARBA" id="ARBA00023136"/>
    </source>
</evidence>
<dbReference type="EMBL" id="VAJM01000003">
    <property type="protein sequence ID" value="TLM94189.1"/>
    <property type="molecule type" value="Genomic_DNA"/>
</dbReference>
<evidence type="ECO:0000313" key="8">
    <source>
        <dbReference type="Proteomes" id="UP000305517"/>
    </source>
</evidence>
<organism evidence="7 8">
    <name type="scientific">Hymenobacter jeollabukensis</name>
    <dbReference type="NCBI Taxonomy" id="2025313"/>
    <lineage>
        <taxon>Bacteria</taxon>
        <taxon>Pseudomonadati</taxon>
        <taxon>Bacteroidota</taxon>
        <taxon>Cytophagia</taxon>
        <taxon>Cytophagales</taxon>
        <taxon>Hymenobacteraceae</taxon>
        <taxon>Hymenobacter</taxon>
    </lineage>
</organism>
<keyword evidence="1" id="KW-1003">Cell membrane</keyword>
<dbReference type="SUPFAM" id="SSF56300">
    <property type="entry name" value="Metallo-dependent phosphatases"/>
    <property type="match status" value="1"/>
</dbReference>
<dbReference type="Proteomes" id="UP000305517">
    <property type="component" value="Unassembled WGS sequence"/>
</dbReference>
<dbReference type="GO" id="GO:0046872">
    <property type="term" value="F:metal ion binding"/>
    <property type="evidence" value="ECO:0007669"/>
    <property type="project" value="UniProtKB-KW"/>
</dbReference>
<evidence type="ECO:0000256" key="3">
    <source>
        <dbReference type="ARBA" id="ARBA00022723"/>
    </source>
</evidence>
<name>A0A5R8WTJ5_9BACT</name>
<dbReference type="CDD" id="cd07398">
    <property type="entry name" value="MPP_YbbF-LpxH"/>
    <property type="match status" value="1"/>
</dbReference>
<evidence type="ECO:0000259" key="6">
    <source>
        <dbReference type="Pfam" id="PF00149"/>
    </source>
</evidence>
<keyword evidence="8" id="KW-1185">Reference proteome</keyword>
<sequence>MRPRKRRLDVAVISDVHLGTYGCHARELLRYLKSIKPRVLVLNGDIVDIWQFSKSYWPAAHMQVVRHLAGLAAKGTRIHYLTGNHDELLRRFAGTRLGALSIENKLVLDLPHGRTWLFHGDVFDVTMRHSRWLAKLGAEGYDLLILLNRLVNWGLRRLGRPRVQLSKLVKDRVKSAVSLVSDFEQTAARIAIDEGYQYVACGHIHCPDIREVATARGRVTYLNSGDWVENLTALEYTAAAGWQLYRYADDPPMQHAETSEADASETSADALLAELLKEFHLHRSPNS</sequence>
<dbReference type="AlphaFoldDB" id="A0A5R8WTJ5"/>
<evidence type="ECO:0000256" key="1">
    <source>
        <dbReference type="ARBA" id="ARBA00022475"/>
    </source>
</evidence>
<keyword evidence="4" id="KW-0472">Membrane</keyword>
<dbReference type="InterPro" id="IPR043461">
    <property type="entry name" value="LpxH-like"/>
</dbReference>
<dbReference type="GO" id="GO:0008758">
    <property type="term" value="F:UDP-2,3-diacylglucosamine hydrolase activity"/>
    <property type="evidence" value="ECO:0007669"/>
    <property type="project" value="TreeGrafter"/>
</dbReference>
<evidence type="ECO:0000256" key="2">
    <source>
        <dbReference type="ARBA" id="ARBA00022519"/>
    </source>
</evidence>
<feature type="domain" description="Calcineurin-like phosphoesterase" evidence="6">
    <location>
        <begin position="10"/>
        <end position="207"/>
    </location>
</feature>
<protein>
    <submittedName>
        <fullName evidence="7">UDP-2,3-diacylglucosamine diphosphatase</fullName>
    </submittedName>
</protein>
<keyword evidence="5" id="KW-0464">Manganese</keyword>
<keyword evidence="2" id="KW-0997">Cell inner membrane</keyword>
<keyword evidence="3" id="KW-0479">Metal-binding</keyword>
<dbReference type="Pfam" id="PF00149">
    <property type="entry name" value="Metallophos"/>
    <property type="match status" value="1"/>
</dbReference>
<evidence type="ECO:0000256" key="5">
    <source>
        <dbReference type="ARBA" id="ARBA00023211"/>
    </source>
</evidence>
<gene>
    <name evidence="7" type="ORF">FDY95_09235</name>
</gene>
<dbReference type="OrthoDB" id="9802481at2"/>
<comment type="caution">
    <text evidence="7">The sequence shown here is derived from an EMBL/GenBank/DDBJ whole genome shotgun (WGS) entry which is preliminary data.</text>
</comment>
<dbReference type="RefSeq" id="WP_138077004.1">
    <property type="nucleotide sequence ID" value="NZ_VAJM01000003.1"/>
</dbReference>